<dbReference type="PANTHER" id="PTHR32063:SF14">
    <property type="entry name" value="BLL4319 PROTEIN"/>
    <property type="match status" value="1"/>
</dbReference>
<feature type="transmembrane region" description="Helical" evidence="2">
    <location>
        <begin position="334"/>
        <end position="353"/>
    </location>
</feature>
<keyword evidence="4" id="KW-1185">Reference proteome</keyword>
<dbReference type="AlphaFoldDB" id="A0A841HRU1"/>
<evidence type="ECO:0000256" key="2">
    <source>
        <dbReference type="SAM" id="Phobius"/>
    </source>
</evidence>
<feature type="transmembrane region" description="Helical" evidence="2">
    <location>
        <begin position="882"/>
        <end position="902"/>
    </location>
</feature>
<comment type="caution">
    <text evidence="3">The sequence shown here is derived from an EMBL/GenBank/DDBJ whole genome shotgun (WGS) entry which is preliminary data.</text>
</comment>
<feature type="transmembrane region" description="Helical" evidence="2">
    <location>
        <begin position="12"/>
        <end position="29"/>
    </location>
</feature>
<dbReference type="PANTHER" id="PTHR32063">
    <property type="match status" value="1"/>
</dbReference>
<dbReference type="GO" id="GO:0005886">
    <property type="term" value="C:plasma membrane"/>
    <property type="evidence" value="ECO:0007669"/>
    <property type="project" value="TreeGrafter"/>
</dbReference>
<dbReference type="Gene3D" id="3.30.70.1320">
    <property type="entry name" value="Multidrug efflux transporter AcrB pore domain like"/>
    <property type="match status" value="1"/>
</dbReference>
<dbReference type="SUPFAM" id="SSF82714">
    <property type="entry name" value="Multidrug efflux transporter AcrB TolC docking domain, DN and DC subdomains"/>
    <property type="match status" value="2"/>
</dbReference>
<dbReference type="InterPro" id="IPR001036">
    <property type="entry name" value="Acrflvin-R"/>
</dbReference>
<sequence length="1047" mass="113838">MILSELSVRRPVFAMVVSLMLTIIGLMAANRLPVREYPDISAPIVSIDTRYRGATAEVVESKITQIIEAQVAGLEGVEKITSSSSEERSRITIEFGLGRDIESAANDVRDRVSRVQGSLPDESDPPDITKVDANSDPVMHMDVSSDRRSVLELNDYADRYLLDRFSIVDGVAMARINGERRYAMRIWLDRQALAGRQLTVQDVESALRRENLQLPAGRIESVNREFALRTDTGFSTEEDFRQLVIGRGGDGSFVRLGEVAEVKRDAEDLRSLSRSDGVTGISFAIIPTSTANVLDVTRGVQEEMERIRATLPEDISLEVNVDNSLFVHASIYEVMHALVVALILVLVVIYAFLGTWRATLIPAITIPVSIIAAAIVMVMAGFSINVLTLLGAVLAIGLVVDDAIVVLENIMRRIEEGEAPLLAAVDGSREIGFAVIATTLVLIAVFLPISYLPGNLGRLFGEFGITIAAAVAFSALISLTLVPMMTSKFFANGAVRSRTTLVVERFFHWLSAKYEESLRAAIARPLVGVGAAAGAIALGGLLYLALPSEYAPQEDRAMVQIILTAPEGSSLAYLDRYLKQVEAVAVDEVKRGNARRVLTRSGNFGGGGDVNIGRVVLPLTPWDERSESASQIVQRLRTKVADFPGVRVVVVQPGGLGVRGPGSPVRLVLGGSNYEELAKWRDIVMERTAENPGLVNVDSDYYERKPQLDVAIDRNRAADLGVSLEAVGRSLETMMGSRIVTTYLERGEEYRVILQARESDRATPNDLANIYVRSMTTNAMIPLSNLVKLTETAGPIDYKRFDRLRAVTISAGLAPGYSLGEAMEYLEKVVREDLPPEAQVNWDGESREFQRSGSAMYVTFLLSLIIVFLVLAAQFESFRHPFIIMMTVPLAVTGALLGLWVQGGSINVFSQIGCIMLIGLAAKNGILIVEFANQLRDRGVEFLESIIEASAIRLRPVLMTSLCTLFGAVPLMIASGAGAESRRAIGAVVVYGVAFSLILTLYVVPAIYALIARTSQSPEHVSRLIERLRGKKPGTPVAGEEPAAPGH</sequence>
<evidence type="ECO:0000256" key="1">
    <source>
        <dbReference type="SAM" id="MobiDB-lite"/>
    </source>
</evidence>
<keyword evidence="2" id="KW-0812">Transmembrane</keyword>
<dbReference type="Proteomes" id="UP000588068">
    <property type="component" value="Unassembled WGS sequence"/>
</dbReference>
<feature type="transmembrane region" description="Helical" evidence="2">
    <location>
        <begin position="908"/>
        <end position="929"/>
    </location>
</feature>
<dbReference type="Gene3D" id="3.30.2090.10">
    <property type="entry name" value="Multidrug efflux transporter AcrB TolC docking domain, DN and DC subdomains"/>
    <property type="match status" value="2"/>
</dbReference>
<feature type="transmembrane region" description="Helical" evidence="2">
    <location>
        <begin position="431"/>
        <end position="451"/>
    </location>
</feature>
<protein>
    <submittedName>
        <fullName evidence="3">Multidrug efflux pump</fullName>
    </submittedName>
</protein>
<evidence type="ECO:0000313" key="4">
    <source>
        <dbReference type="Proteomes" id="UP000588068"/>
    </source>
</evidence>
<dbReference type="PRINTS" id="PR00702">
    <property type="entry name" value="ACRIFLAVINRP"/>
</dbReference>
<organism evidence="3 4">
    <name type="scientific">Povalibacter uvarum</name>
    <dbReference type="NCBI Taxonomy" id="732238"/>
    <lineage>
        <taxon>Bacteria</taxon>
        <taxon>Pseudomonadati</taxon>
        <taxon>Pseudomonadota</taxon>
        <taxon>Gammaproteobacteria</taxon>
        <taxon>Steroidobacterales</taxon>
        <taxon>Steroidobacteraceae</taxon>
        <taxon>Povalibacter</taxon>
    </lineage>
</organism>
<keyword evidence="2" id="KW-1133">Transmembrane helix</keyword>
<feature type="region of interest" description="Disordered" evidence="1">
    <location>
        <begin position="115"/>
        <end position="138"/>
    </location>
</feature>
<feature type="transmembrane region" description="Helical" evidence="2">
    <location>
        <begin position="984"/>
        <end position="1011"/>
    </location>
</feature>
<accession>A0A841HRU1</accession>
<reference evidence="3 4" key="1">
    <citation type="submission" date="2020-08" db="EMBL/GenBank/DDBJ databases">
        <title>Genomic Encyclopedia of Type Strains, Phase IV (KMG-IV): sequencing the most valuable type-strain genomes for metagenomic binning, comparative biology and taxonomic classification.</title>
        <authorList>
            <person name="Goeker M."/>
        </authorList>
    </citation>
    <scope>NUCLEOTIDE SEQUENCE [LARGE SCALE GENOMIC DNA]</scope>
    <source>
        <strain evidence="3 4">DSM 26723</strain>
    </source>
</reference>
<proteinExistence type="predicted"/>
<feature type="transmembrane region" description="Helical" evidence="2">
    <location>
        <begin position="855"/>
        <end position="875"/>
    </location>
</feature>
<feature type="transmembrane region" description="Helical" evidence="2">
    <location>
        <begin position="463"/>
        <end position="482"/>
    </location>
</feature>
<dbReference type="Gene3D" id="3.30.70.1440">
    <property type="entry name" value="Multidrug efflux transporter AcrB pore domain"/>
    <property type="match status" value="1"/>
</dbReference>
<dbReference type="Pfam" id="PF00873">
    <property type="entry name" value="ACR_tran"/>
    <property type="match status" value="1"/>
</dbReference>
<dbReference type="SUPFAM" id="SSF82866">
    <property type="entry name" value="Multidrug efflux transporter AcrB transmembrane domain"/>
    <property type="match status" value="2"/>
</dbReference>
<dbReference type="InterPro" id="IPR027463">
    <property type="entry name" value="AcrB_DN_DC_subdom"/>
</dbReference>
<keyword evidence="2" id="KW-0472">Membrane</keyword>
<dbReference type="Gene3D" id="3.30.70.1430">
    <property type="entry name" value="Multidrug efflux transporter AcrB pore domain"/>
    <property type="match status" value="2"/>
</dbReference>
<name>A0A841HRU1_9GAMM</name>
<dbReference type="Gene3D" id="1.20.1640.10">
    <property type="entry name" value="Multidrug efflux transporter AcrB transmembrane domain"/>
    <property type="match status" value="2"/>
</dbReference>
<dbReference type="GO" id="GO:0042910">
    <property type="term" value="F:xenobiotic transmembrane transporter activity"/>
    <property type="evidence" value="ECO:0007669"/>
    <property type="project" value="TreeGrafter"/>
</dbReference>
<evidence type="ECO:0000313" key="3">
    <source>
        <dbReference type="EMBL" id="MBB6094605.1"/>
    </source>
</evidence>
<feature type="transmembrane region" description="Helical" evidence="2">
    <location>
        <begin position="957"/>
        <end position="978"/>
    </location>
</feature>
<feature type="transmembrane region" description="Helical" evidence="2">
    <location>
        <begin position="526"/>
        <end position="546"/>
    </location>
</feature>
<dbReference type="SUPFAM" id="SSF82693">
    <property type="entry name" value="Multidrug efflux transporter AcrB pore domain, PN1, PN2, PC1 and PC2 subdomains"/>
    <property type="match status" value="4"/>
</dbReference>
<gene>
    <name evidence="3" type="ORF">HNQ60_003492</name>
</gene>
<dbReference type="EMBL" id="JACHHZ010000004">
    <property type="protein sequence ID" value="MBB6094605.1"/>
    <property type="molecule type" value="Genomic_DNA"/>
</dbReference>
<feature type="transmembrane region" description="Helical" evidence="2">
    <location>
        <begin position="360"/>
        <end position="380"/>
    </location>
</feature>
<feature type="transmembrane region" description="Helical" evidence="2">
    <location>
        <begin position="386"/>
        <end position="410"/>
    </location>
</feature>
<dbReference type="RefSeq" id="WP_184334017.1">
    <property type="nucleotide sequence ID" value="NZ_JACHHZ010000004.1"/>
</dbReference>